<feature type="signal peptide" evidence="1">
    <location>
        <begin position="1"/>
        <end position="21"/>
    </location>
</feature>
<dbReference type="Proteomes" id="UP000556026">
    <property type="component" value="Unassembled WGS sequence"/>
</dbReference>
<gene>
    <name evidence="2" type="ORF">GMST_15750</name>
</gene>
<dbReference type="AlphaFoldDB" id="A0A6V8MGY9"/>
<dbReference type="RefSeq" id="WP_183354080.1">
    <property type="nucleotide sequence ID" value="NZ_BLXX01000003.1"/>
</dbReference>
<keyword evidence="1" id="KW-0732">Signal</keyword>
<evidence type="ECO:0000313" key="3">
    <source>
        <dbReference type="Proteomes" id="UP000556026"/>
    </source>
</evidence>
<reference evidence="3" key="1">
    <citation type="submission" date="2020-06" db="EMBL/GenBank/DDBJ databases">
        <title>Draft genomic sequence of Geomonas sp. Red330.</title>
        <authorList>
            <person name="Itoh H."/>
            <person name="Zhenxing X."/>
            <person name="Ushijima N."/>
            <person name="Masuda Y."/>
            <person name="Shiratori Y."/>
            <person name="Senoo K."/>
        </authorList>
    </citation>
    <scope>NUCLEOTIDE SEQUENCE [LARGE SCALE GENOMIC DNA]</scope>
    <source>
        <strain evidence="3">Red330</strain>
    </source>
</reference>
<organism evidence="2 3">
    <name type="scientific">Geomonas silvestris</name>
    <dbReference type="NCBI Taxonomy" id="2740184"/>
    <lineage>
        <taxon>Bacteria</taxon>
        <taxon>Pseudomonadati</taxon>
        <taxon>Thermodesulfobacteriota</taxon>
        <taxon>Desulfuromonadia</taxon>
        <taxon>Geobacterales</taxon>
        <taxon>Geobacteraceae</taxon>
        <taxon>Geomonas</taxon>
    </lineage>
</organism>
<sequence>MARIVLLMLLALSLFALPAEARRKAEPRPPGSDEQAVIQDLEKILDLWRDGRYAELYDRTAGGKEGKERFAQKLAAAPRKPACCWEKIQEARVSFKGDRAATVHAKLGFEGSVPGTEYVTKGIKLKREDSVWVISQSDLFSLAELTKKRARYKYLPIQPK</sequence>
<evidence type="ECO:0000313" key="2">
    <source>
        <dbReference type="EMBL" id="GFO59250.1"/>
    </source>
</evidence>
<evidence type="ECO:0008006" key="4">
    <source>
        <dbReference type="Google" id="ProtNLM"/>
    </source>
</evidence>
<feature type="chain" id="PRO_5027899130" description="DUF4440 domain-containing protein" evidence="1">
    <location>
        <begin position="22"/>
        <end position="160"/>
    </location>
</feature>
<accession>A0A6V8MGY9</accession>
<dbReference type="EMBL" id="BLXX01000003">
    <property type="protein sequence ID" value="GFO59250.1"/>
    <property type="molecule type" value="Genomic_DNA"/>
</dbReference>
<proteinExistence type="predicted"/>
<comment type="caution">
    <text evidence="2">The sequence shown here is derived from an EMBL/GenBank/DDBJ whole genome shotgun (WGS) entry which is preliminary data.</text>
</comment>
<keyword evidence="3" id="KW-1185">Reference proteome</keyword>
<evidence type="ECO:0000256" key="1">
    <source>
        <dbReference type="SAM" id="SignalP"/>
    </source>
</evidence>
<name>A0A6V8MGY9_9BACT</name>
<protein>
    <recommendedName>
        <fullName evidence="4">DUF4440 domain-containing protein</fullName>
    </recommendedName>
</protein>